<evidence type="ECO:0000313" key="2">
    <source>
        <dbReference type="Proteomes" id="UP000826656"/>
    </source>
</evidence>
<dbReference type="Proteomes" id="UP000826656">
    <property type="component" value="Unassembled WGS sequence"/>
</dbReference>
<protein>
    <recommendedName>
        <fullName evidence="3">Nuclease HARBI1</fullName>
    </recommendedName>
</protein>
<accession>A0ABQ7UB08</accession>
<evidence type="ECO:0008006" key="3">
    <source>
        <dbReference type="Google" id="ProtNLM"/>
    </source>
</evidence>
<name>A0ABQ7UB08_SOLTU</name>
<reference evidence="1 2" key="1">
    <citation type="journal article" date="2021" name="bioRxiv">
        <title>Chromosome-scale and haplotype-resolved genome assembly of a tetraploid potato cultivar.</title>
        <authorList>
            <person name="Sun H."/>
            <person name="Jiao W.-B."/>
            <person name="Krause K."/>
            <person name="Campoy J.A."/>
            <person name="Goel M."/>
            <person name="Folz-Donahue K."/>
            <person name="Kukat C."/>
            <person name="Huettel B."/>
            <person name="Schneeberger K."/>
        </authorList>
    </citation>
    <scope>NUCLEOTIDE SEQUENCE [LARGE SCALE GENOMIC DNA]</scope>
    <source>
        <strain evidence="1">SolTubOtavaFocal</strain>
        <tissue evidence="1">Leaves</tissue>
    </source>
</reference>
<organism evidence="1 2">
    <name type="scientific">Solanum tuberosum</name>
    <name type="common">Potato</name>
    <dbReference type="NCBI Taxonomy" id="4113"/>
    <lineage>
        <taxon>Eukaryota</taxon>
        <taxon>Viridiplantae</taxon>
        <taxon>Streptophyta</taxon>
        <taxon>Embryophyta</taxon>
        <taxon>Tracheophyta</taxon>
        <taxon>Spermatophyta</taxon>
        <taxon>Magnoliopsida</taxon>
        <taxon>eudicotyledons</taxon>
        <taxon>Gunneridae</taxon>
        <taxon>Pentapetalae</taxon>
        <taxon>asterids</taxon>
        <taxon>lamiids</taxon>
        <taxon>Solanales</taxon>
        <taxon>Solanaceae</taxon>
        <taxon>Solanoideae</taxon>
        <taxon>Solaneae</taxon>
        <taxon>Solanum</taxon>
    </lineage>
</organism>
<evidence type="ECO:0000313" key="1">
    <source>
        <dbReference type="EMBL" id="KAH0743477.1"/>
    </source>
</evidence>
<dbReference type="EMBL" id="JAIVGD010000023">
    <property type="protein sequence ID" value="KAH0743477.1"/>
    <property type="molecule type" value="Genomic_DNA"/>
</dbReference>
<proteinExistence type="predicted"/>
<sequence length="79" mass="9631">MRHARARNYSVKVHNKIINACCLIHNFIRREMEVDPLDIVIEEQMEYQYENIDVVESSEEWTTWRDELAQSMWNARFNN</sequence>
<gene>
    <name evidence="1" type="ORF">KY290_031470</name>
</gene>
<comment type="caution">
    <text evidence="1">The sequence shown here is derived from an EMBL/GenBank/DDBJ whole genome shotgun (WGS) entry which is preliminary data.</text>
</comment>
<keyword evidence="2" id="KW-1185">Reference proteome</keyword>